<dbReference type="AlphaFoldDB" id="A0A653AJW6"/>
<dbReference type="PANTHER" id="PTHR35983:SF1">
    <property type="entry name" value="UPF0166 PROTEIN TM_0021"/>
    <property type="match status" value="1"/>
</dbReference>
<gene>
    <name evidence="2" type="ORF">TRIP_D440375</name>
</gene>
<dbReference type="InterPro" id="IPR015867">
    <property type="entry name" value="N-reg_PII/ATP_PRibTrfase_C"/>
</dbReference>
<evidence type="ECO:0000256" key="1">
    <source>
        <dbReference type="ARBA" id="ARBA00010554"/>
    </source>
</evidence>
<dbReference type="Pfam" id="PF02641">
    <property type="entry name" value="DUF190"/>
    <property type="match status" value="1"/>
</dbReference>
<reference evidence="2" key="1">
    <citation type="submission" date="2018-07" db="EMBL/GenBank/DDBJ databases">
        <authorList>
            <consortium name="Genoscope - CEA"/>
            <person name="William W."/>
        </authorList>
    </citation>
    <scope>NUCLEOTIDE SEQUENCE</scope>
    <source>
        <strain evidence="2">IK1</strain>
    </source>
</reference>
<dbReference type="Gene3D" id="3.30.70.120">
    <property type="match status" value="1"/>
</dbReference>
<dbReference type="PANTHER" id="PTHR35983">
    <property type="entry name" value="UPF0166 PROTEIN TM_0021"/>
    <property type="match status" value="1"/>
</dbReference>
<accession>A0A653AJW6</accession>
<comment type="similarity">
    <text evidence="1">Belongs to the UPF0166 family.</text>
</comment>
<evidence type="ECO:0000313" key="2">
    <source>
        <dbReference type="EMBL" id="VBB48357.1"/>
    </source>
</evidence>
<sequence>MEEIYSVLRLYVSNTDKIGLDTVYEYIVQKAHKQGISGATVYKGVMGYGLSSDKIVSARFWEISEKLPVVVEIIDKTEVLQSFYKTIENELKALGKGCLVYMIPINVLLHQSGKK</sequence>
<dbReference type="EMBL" id="UPXZ01000039">
    <property type="protein sequence ID" value="VBB48357.1"/>
    <property type="molecule type" value="Genomic_DNA"/>
</dbReference>
<protein>
    <submittedName>
        <fullName evidence="2">Uncharacterized protein</fullName>
    </submittedName>
</protein>
<name>A0A653AJW6_9BACT</name>
<proteinExistence type="inferred from homology"/>
<dbReference type="InterPro" id="IPR011322">
    <property type="entry name" value="N-reg_PII-like_a/b"/>
</dbReference>
<organism evidence="2">
    <name type="scientific">uncultured Paludibacter sp</name>
    <dbReference type="NCBI Taxonomy" id="497635"/>
    <lineage>
        <taxon>Bacteria</taxon>
        <taxon>Pseudomonadati</taxon>
        <taxon>Bacteroidota</taxon>
        <taxon>Bacteroidia</taxon>
        <taxon>Bacteroidales</taxon>
        <taxon>Paludibacteraceae</taxon>
        <taxon>Paludibacter</taxon>
        <taxon>environmental samples</taxon>
    </lineage>
</organism>
<dbReference type="InterPro" id="IPR003793">
    <property type="entry name" value="UPF0166"/>
</dbReference>
<dbReference type="SUPFAM" id="SSF54913">
    <property type="entry name" value="GlnB-like"/>
    <property type="match status" value="1"/>
</dbReference>